<evidence type="ECO:0000256" key="3">
    <source>
        <dbReference type="ARBA" id="ARBA00022927"/>
    </source>
</evidence>
<feature type="transmembrane region" description="Helical" evidence="7">
    <location>
        <begin position="216"/>
        <end position="232"/>
    </location>
</feature>
<name>A0A7W2D165_9ACTN</name>
<comment type="caution">
    <text evidence="9">The sequence shown here is derived from an EMBL/GenBank/DDBJ whole genome shotgun (WGS) entry which is preliminary data.</text>
</comment>
<dbReference type="GO" id="GO:0033281">
    <property type="term" value="C:TAT protein transport complex"/>
    <property type="evidence" value="ECO:0007669"/>
    <property type="project" value="UniProtKB-UniRule"/>
</dbReference>
<dbReference type="NCBIfam" id="TIGR00945">
    <property type="entry name" value="tatC"/>
    <property type="match status" value="1"/>
</dbReference>
<evidence type="ECO:0000256" key="4">
    <source>
        <dbReference type="ARBA" id="ARBA00022989"/>
    </source>
</evidence>
<gene>
    <name evidence="7 9" type="primary">tatC</name>
    <name evidence="9" type="ORF">H1V43_14425</name>
</gene>
<keyword evidence="3 7" id="KW-0653">Protein transport</keyword>
<protein>
    <recommendedName>
        <fullName evidence="7">Sec-independent protein translocase protein TatC</fullName>
    </recommendedName>
</protein>
<comment type="similarity">
    <text evidence="7">Belongs to the TatC family.</text>
</comment>
<dbReference type="Proteomes" id="UP000586976">
    <property type="component" value="Unassembled WGS sequence"/>
</dbReference>
<comment type="subcellular location">
    <subcellularLocation>
        <location evidence="7">Cell membrane</location>
        <topology evidence="7">Multi-pass membrane protein</topology>
    </subcellularLocation>
    <subcellularLocation>
        <location evidence="1">Membrane</location>
        <topology evidence="1">Multi-pass membrane protein</topology>
    </subcellularLocation>
</comment>
<evidence type="ECO:0000313" key="10">
    <source>
        <dbReference type="Proteomes" id="UP000586976"/>
    </source>
</evidence>
<keyword evidence="4 7" id="KW-1133">Transmembrane helix</keyword>
<dbReference type="AlphaFoldDB" id="A0A7W2D165"/>
<dbReference type="GO" id="GO:0043953">
    <property type="term" value="P:protein transport by the Tat complex"/>
    <property type="evidence" value="ECO:0007669"/>
    <property type="project" value="UniProtKB-UniRule"/>
</dbReference>
<dbReference type="EMBL" id="JACEQY010000013">
    <property type="protein sequence ID" value="MBA4862570.1"/>
    <property type="molecule type" value="Genomic_DNA"/>
</dbReference>
<evidence type="ECO:0000256" key="7">
    <source>
        <dbReference type="HAMAP-Rule" id="MF_00902"/>
    </source>
</evidence>
<feature type="transmembrane region" description="Helical" evidence="7">
    <location>
        <begin position="31"/>
        <end position="49"/>
    </location>
</feature>
<evidence type="ECO:0000256" key="1">
    <source>
        <dbReference type="ARBA" id="ARBA00004141"/>
    </source>
</evidence>
<dbReference type="PANTHER" id="PTHR30371:SF0">
    <property type="entry name" value="SEC-INDEPENDENT PROTEIN TRANSLOCASE PROTEIN TATC, CHLOROPLASTIC-RELATED"/>
    <property type="match status" value="1"/>
</dbReference>
<proteinExistence type="inferred from homology"/>
<dbReference type="InterPro" id="IPR002033">
    <property type="entry name" value="TatC"/>
</dbReference>
<evidence type="ECO:0000256" key="8">
    <source>
        <dbReference type="SAM" id="MobiDB-lite"/>
    </source>
</evidence>
<feature type="transmembrane region" description="Helical" evidence="7">
    <location>
        <begin position="238"/>
        <end position="259"/>
    </location>
</feature>
<evidence type="ECO:0000256" key="5">
    <source>
        <dbReference type="ARBA" id="ARBA00023010"/>
    </source>
</evidence>
<dbReference type="Pfam" id="PF00902">
    <property type="entry name" value="TatC"/>
    <property type="match status" value="1"/>
</dbReference>
<keyword evidence="7" id="KW-1003">Cell membrane</keyword>
<keyword evidence="2 7" id="KW-0812">Transmembrane</keyword>
<keyword evidence="5 7" id="KW-0811">Translocation</keyword>
<accession>A0A7W2D165</accession>
<feature type="region of interest" description="Disordered" evidence="8">
    <location>
        <begin position="292"/>
        <end position="320"/>
    </location>
</feature>
<keyword evidence="7" id="KW-0813">Transport</keyword>
<dbReference type="PRINTS" id="PR01840">
    <property type="entry name" value="TATCFAMILY"/>
</dbReference>
<dbReference type="HAMAP" id="MF_00902">
    <property type="entry name" value="TatC"/>
    <property type="match status" value="1"/>
</dbReference>
<dbReference type="PANTHER" id="PTHR30371">
    <property type="entry name" value="SEC-INDEPENDENT PROTEIN TRANSLOCASE PROTEIN TATC"/>
    <property type="match status" value="1"/>
</dbReference>
<evidence type="ECO:0000256" key="2">
    <source>
        <dbReference type="ARBA" id="ARBA00022692"/>
    </source>
</evidence>
<organism evidence="9 10">
    <name type="scientific">Streptomyces himalayensis subsp. aureolus</name>
    <dbReference type="NCBI Taxonomy" id="2758039"/>
    <lineage>
        <taxon>Bacteria</taxon>
        <taxon>Bacillati</taxon>
        <taxon>Actinomycetota</taxon>
        <taxon>Actinomycetes</taxon>
        <taxon>Kitasatosporales</taxon>
        <taxon>Streptomycetaceae</taxon>
        <taxon>Streptomyces</taxon>
        <taxon>Streptomyces himalayensis</taxon>
    </lineage>
</organism>
<sequence>MLKSARKKEQEKDPEGRMPLVEHLRELRNRLVKSLLAVVVTTVISFMFYKDILEFFTNPILQAVGCNLGFAELQETATETCARITQNGLLSPFTLALSVSFTSGLVLASPVWLYQLWGFIAPGLHRNEKKYSLGIVGAGFPLFLLGAYFAYWSLPKMAAVMIEFSIIGSDNLLPLDELIQLIMRMIIIFGLAFELPLLLVVLNFGGIVSGEKMRGWWRGMVMGITLFAAVATPSTDPISMLALAVPISLLYFVATGIALMNDRRRARREAEGPADDEASELDLTPEDIGEIEAVSATPALPEQASSDRDRERINGFDDVT</sequence>
<dbReference type="GO" id="GO:0065002">
    <property type="term" value="P:intracellular protein transmembrane transport"/>
    <property type="evidence" value="ECO:0007669"/>
    <property type="project" value="TreeGrafter"/>
</dbReference>
<reference evidence="9 10" key="1">
    <citation type="submission" date="2020-07" db="EMBL/GenBank/DDBJ databases">
        <title>Streptomyces isolated from Indian soil.</title>
        <authorList>
            <person name="Mandal S."/>
            <person name="Maiti P.K."/>
        </authorList>
    </citation>
    <scope>NUCLEOTIDE SEQUENCE [LARGE SCALE GENOMIC DNA]</scope>
    <source>
        <strain evidence="9 10">PSKA54</strain>
    </source>
</reference>
<evidence type="ECO:0000256" key="6">
    <source>
        <dbReference type="ARBA" id="ARBA00023136"/>
    </source>
</evidence>
<feature type="compositionally biased region" description="Basic and acidic residues" evidence="8">
    <location>
        <begin position="305"/>
        <end position="320"/>
    </location>
</feature>
<dbReference type="RefSeq" id="WP_181864388.1">
    <property type="nucleotide sequence ID" value="NZ_JACEQY010000013.1"/>
</dbReference>
<keyword evidence="10" id="KW-1185">Reference proteome</keyword>
<comment type="function">
    <text evidence="7">Part of the twin-arginine translocation (Tat) system that transports large folded proteins containing a characteristic twin-arginine motif in their signal peptide across membranes. Together with TatB, TatC is part of a receptor directly interacting with Tat signal peptides.</text>
</comment>
<feature type="transmembrane region" description="Helical" evidence="7">
    <location>
        <begin position="131"/>
        <end position="151"/>
    </location>
</feature>
<comment type="subunit">
    <text evidence="7">The Tat system comprises two distinct complexes: a TatABC complex, containing multiple copies of TatA, TatB and TatC subunits, and a separate TatA complex, containing only TatA subunits. Substrates initially bind to the TatABC complex, which probably triggers association of the separate TatA complex to form the active translocon.</text>
</comment>
<feature type="transmembrane region" description="Helical" evidence="7">
    <location>
        <begin position="181"/>
        <end position="204"/>
    </location>
</feature>
<dbReference type="GO" id="GO:0009977">
    <property type="term" value="F:proton motive force dependent protein transmembrane transporter activity"/>
    <property type="evidence" value="ECO:0007669"/>
    <property type="project" value="TreeGrafter"/>
</dbReference>
<feature type="transmembrane region" description="Helical" evidence="7">
    <location>
        <begin position="95"/>
        <end position="119"/>
    </location>
</feature>
<keyword evidence="6 7" id="KW-0472">Membrane</keyword>
<evidence type="ECO:0000313" key="9">
    <source>
        <dbReference type="EMBL" id="MBA4862570.1"/>
    </source>
</evidence>